<keyword evidence="1" id="KW-0812">Transmembrane</keyword>
<dbReference type="SUPFAM" id="SSF58104">
    <property type="entry name" value="Methyl-accepting chemotaxis protein (MCP) signaling domain"/>
    <property type="match status" value="1"/>
</dbReference>
<accession>A0A432WS92</accession>
<evidence type="ECO:0000259" key="2">
    <source>
        <dbReference type="Pfam" id="PF02470"/>
    </source>
</evidence>
<protein>
    <submittedName>
        <fullName evidence="3">MCE family protein</fullName>
    </submittedName>
</protein>
<dbReference type="InterPro" id="IPR003399">
    <property type="entry name" value="Mce/MlaD"/>
</dbReference>
<evidence type="ECO:0000313" key="4">
    <source>
        <dbReference type="Proteomes" id="UP000288405"/>
    </source>
</evidence>
<keyword evidence="1" id="KW-1133">Transmembrane helix</keyword>
<gene>
    <name evidence="3" type="ORF">CWE11_02190</name>
</gene>
<dbReference type="OrthoDB" id="9806984at2"/>
<name>A0A432WS92_9GAMM</name>
<proteinExistence type="predicted"/>
<dbReference type="RefSeq" id="WP_126775952.1">
    <property type="nucleotide sequence ID" value="NZ_PIPM01000001.1"/>
</dbReference>
<evidence type="ECO:0000256" key="1">
    <source>
        <dbReference type="SAM" id="Phobius"/>
    </source>
</evidence>
<feature type="domain" description="Mce/MlaD" evidence="2">
    <location>
        <begin position="43"/>
        <end position="116"/>
    </location>
</feature>
<evidence type="ECO:0000313" key="3">
    <source>
        <dbReference type="EMBL" id="RUO36643.1"/>
    </source>
</evidence>
<keyword evidence="1" id="KW-0472">Membrane</keyword>
<feature type="transmembrane region" description="Helical" evidence="1">
    <location>
        <begin position="7"/>
        <end position="28"/>
    </location>
</feature>
<dbReference type="PANTHER" id="PTHR36698:SF2">
    <property type="entry name" value="MCE_MLAD DOMAIN-CONTAINING PROTEIN"/>
    <property type="match status" value="1"/>
</dbReference>
<dbReference type="Gene3D" id="1.10.287.950">
    <property type="entry name" value="Methyl-accepting chemotaxis protein"/>
    <property type="match status" value="1"/>
</dbReference>
<dbReference type="Pfam" id="PF02470">
    <property type="entry name" value="MlaD"/>
    <property type="match status" value="1"/>
</dbReference>
<dbReference type="PANTHER" id="PTHR36698">
    <property type="entry name" value="BLL5892 PROTEIN"/>
    <property type="match status" value="1"/>
</dbReference>
<sequence>METRANYIFIGLISLLLLFGSISGILWLSKKGDQGNIAIYDVLFREAVTGLSTGSPVQFSGIRVGEVDQLSLDPDDPRVVRARIHVAASTPVDANTRARLTLLNITGASGIELQPGPVLAEARFHEPGIPVIEAEPSPFTRLRLSSEELLVKLGTFLDSTIALVSEENTQKISNILENLERFSENINTSSAQFDQTLEEVNQLLNQFSGLATRVEELLDDQGSATFADVRVAMAQFAELSERFNSLLTDNEAAIQSGFDGINDIGPAVNELRQALAAMGMILQQIDQNPAAYFFGREQLKEIKE</sequence>
<dbReference type="EMBL" id="PIPM01000001">
    <property type="protein sequence ID" value="RUO36643.1"/>
    <property type="molecule type" value="Genomic_DNA"/>
</dbReference>
<comment type="caution">
    <text evidence="3">The sequence shown here is derived from an EMBL/GenBank/DDBJ whole genome shotgun (WGS) entry which is preliminary data.</text>
</comment>
<dbReference type="AlphaFoldDB" id="A0A432WS92"/>
<dbReference type="Proteomes" id="UP000288405">
    <property type="component" value="Unassembled WGS sequence"/>
</dbReference>
<keyword evidence="4" id="KW-1185">Reference proteome</keyword>
<organism evidence="3 4">
    <name type="scientific">Aliidiomarina sanyensis</name>
    <dbReference type="NCBI Taxonomy" id="1249555"/>
    <lineage>
        <taxon>Bacteria</taxon>
        <taxon>Pseudomonadati</taxon>
        <taxon>Pseudomonadota</taxon>
        <taxon>Gammaproteobacteria</taxon>
        <taxon>Alteromonadales</taxon>
        <taxon>Idiomarinaceae</taxon>
        <taxon>Aliidiomarina</taxon>
    </lineage>
</organism>
<reference evidence="3 4" key="1">
    <citation type="journal article" date="2011" name="Front. Microbiol.">
        <title>Genomic signatures of strain selection and enhancement in Bacillus atrophaeus var. globigii, a historical biowarfare simulant.</title>
        <authorList>
            <person name="Gibbons H.S."/>
            <person name="Broomall S.M."/>
            <person name="McNew L.A."/>
            <person name="Daligault H."/>
            <person name="Chapman C."/>
            <person name="Bruce D."/>
            <person name="Karavis M."/>
            <person name="Krepps M."/>
            <person name="McGregor P.A."/>
            <person name="Hong C."/>
            <person name="Park K.H."/>
            <person name="Akmal A."/>
            <person name="Feldman A."/>
            <person name="Lin J.S."/>
            <person name="Chang W.E."/>
            <person name="Higgs B.W."/>
            <person name="Demirev P."/>
            <person name="Lindquist J."/>
            <person name="Liem A."/>
            <person name="Fochler E."/>
            <person name="Read T.D."/>
            <person name="Tapia R."/>
            <person name="Johnson S."/>
            <person name="Bishop-Lilly K.A."/>
            <person name="Detter C."/>
            <person name="Han C."/>
            <person name="Sozhamannan S."/>
            <person name="Rosenzweig C.N."/>
            <person name="Skowronski E.W."/>
        </authorList>
    </citation>
    <scope>NUCLEOTIDE SEQUENCE [LARGE SCALE GENOMIC DNA]</scope>
    <source>
        <strain evidence="3 4">GYP-17</strain>
    </source>
</reference>